<evidence type="ECO:0000256" key="1">
    <source>
        <dbReference type="SAM" id="Phobius"/>
    </source>
</evidence>
<protein>
    <submittedName>
        <fullName evidence="2">Uncharacterized protein</fullName>
    </submittedName>
</protein>
<dbReference type="AlphaFoldDB" id="H2AQZ8"/>
<evidence type="ECO:0000313" key="2">
    <source>
        <dbReference type="EMBL" id="CCF56798.1"/>
    </source>
</evidence>
<accession>H2AQZ8</accession>
<dbReference type="RefSeq" id="XP_003955933.1">
    <property type="nucleotide sequence ID" value="XM_003955884.1"/>
</dbReference>
<keyword evidence="1" id="KW-0472">Membrane</keyword>
<keyword evidence="1" id="KW-1133">Transmembrane helix</keyword>
<organism evidence="2 3">
    <name type="scientific">Kazachstania africana (strain ATCC 22294 / BCRC 22015 / CBS 2517 / CECT 1963 / NBRC 1671 / NRRL Y-8276)</name>
    <name type="common">Yeast</name>
    <name type="synonym">Kluyveromyces africanus</name>
    <dbReference type="NCBI Taxonomy" id="1071382"/>
    <lineage>
        <taxon>Eukaryota</taxon>
        <taxon>Fungi</taxon>
        <taxon>Dikarya</taxon>
        <taxon>Ascomycota</taxon>
        <taxon>Saccharomycotina</taxon>
        <taxon>Saccharomycetes</taxon>
        <taxon>Saccharomycetales</taxon>
        <taxon>Saccharomycetaceae</taxon>
        <taxon>Kazachstania</taxon>
    </lineage>
</organism>
<dbReference type="InParanoid" id="H2AQZ8"/>
<evidence type="ECO:0000313" key="3">
    <source>
        <dbReference type="Proteomes" id="UP000005220"/>
    </source>
</evidence>
<dbReference type="HOGENOM" id="CLU_1816084_0_0_1"/>
<dbReference type="FunCoup" id="H2AQZ8">
    <property type="interactions" value="4"/>
</dbReference>
<dbReference type="EMBL" id="HE650822">
    <property type="protein sequence ID" value="CCF56798.1"/>
    <property type="molecule type" value="Genomic_DNA"/>
</dbReference>
<reference evidence="2 3" key="1">
    <citation type="journal article" date="2011" name="Proc. Natl. Acad. Sci. U.S.A.">
        <title>Evolutionary erosion of yeast sex chromosomes by mating-type switching accidents.</title>
        <authorList>
            <person name="Gordon J.L."/>
            <person name="Armisen D."/>
            <person name="Proux-Wera E."/>
            <person name="Oheigeartaigh S.S."/>
            <person name="Byrne K.P."/>
            <person name="Wolfe K.H."/>
        </authorList>
    </citation>
    <scope>NUCLEOTIDE SEQUENCE [LARGE SCALE GENOMIC DNA]</scope>
    <source>
        <strain evidence="3">ATCC 22294 / BCRC 22015 / CBS 2517 / CECT 1963 / NBRC 1671 / NRRL Y-8276</strain>
    </source>
</reference>
<keyword evidence="1" id="KW-0812">Transmembrane</keyword>
<dbReference type="GeneID" id="13884680"/>
<dbReference type="Proteomes" id="UP000005220">
    <property type="component" value="Chromosome 2"/>
</dbReference>
<gene>
    <name evidence="2" type="primary">KAFR0B05020</name>
    <name evidence="2" type="ORF">KAFR_0B05020</name>
</gene>
<name>H2AQZ8_KAZAF</name>
<feature type="transmembrane region" description="Helical" evidence="1">
    <location>
        <begin position="108"/>
        <end position="131"/>
    </location>
</feature>
<sequence>MATLLQAKIKETTSFDNSVHSMKRYTKLKPIHESPNEINSDTSIQEHLLNLTYTSQYSPESTILTTNTIKSDNIISPKKSKLKEIWNNFFANVGNLLENFELKFYENFWLFVLYLNFWFPKLANLITYVGFTHYEVFPLPLY</sequence>
<proteinExistence type="predicted"/>
<dbReference type="OrthoDB" id="4070395at2759"/>
<dbReference type="KEGG" id="kaf:KAFR_0B05020"/>
<keyword evidence="3" id="KW-1185">Reference proteome</keyword>